<dbReference type="AlphaFoldDB" id="A0A1B7YAP5"/>
<organism evidence="2 3">
    <name type="scientific">Colletotrichum higginsianum (strain IMI 349063)</name>
    <name type="common">Crucifer anthracnose fungus</name>
    <dbReference type="NCBI Taxonomy" id="759273"/>
    <lineage>
        <taxon>Eukaryota</taxon>
        <taxon>Fungi</taxon>
        <taxon>Dikarya</taxon>
        <taxon>Ascomycota</taxon>
        <taxon>Pezizomycotina</taxon>
        <taxon>Sordariomycetes</taxon>
        <taxon>Hypocreomycetidae</taxon>
        <taxon>Glomerellales</taxon>
        <taxon>Glomerellaceae</taxon>
        <taxon>Colletotrichum</taxon>
        <taxon>Colletotrichum destructivum species complex</taxon>
    </lineage>
</organism>
<sequence length="136" mass="15227">MPSRLPDGGPRERVTAGKHACRSIAGHGRIRGWNLDHTVGSGRYHAASHPAREHTRHQNPHDETASSGDQLAKDHHCRPPTMNIYIPVAGSVRLAKRERDATRPSQSPGMTMFAFNFTPRTLDARIAQWDLYFIRA</sequence>
<protein>
    <submittedName>
        <fullName evidence="2">Uncharacterized protein</fullName>
    </submittedName>
</protein>
<dbReference type="VEuPathDB" id="FungiDB:CH63R_07936"/>
<evidence type="ECO:0000313" key="2">
    <source>
        <dbReference type="EMBL" id="OBR09171.1"/>
    </source>
</evidence>
<dbReference type="EMBL" id="LTAN01000005">
    <property type="protein sequence ID" value="OBR09171.1"/>
    <property type="molecule type" value="Genomic_DNA"/>
</dbReference>
<proteinExistence type="predicted"/>
<evidence type="ECO:0000256" key="1">
    <source>
        <dbReference type="SAM" id="MobiDB-lite"/>
    </source>
</evidence>
<keyword evidence="3" id="KW-1185">Reference proteome</keyword>
<evidence type="ECO:0000313" key="3">
    <source>
        <dbReference type="Proteomes" id="UP000092177"/>
    </source>
</evidence>
<dbReference type="KEGG" id="chig:CH63R_07936"/>
<reference evidence="3" key="1">
    <citation type="journal article" date="2017" name="BMC Genomics">
        <title>Gapless genome assembly of Colletotrichum higginsianum reveals chromosome structure and association of transposable elements with secondary metabolite gene clusters.</title>
        <authorList>
            <person name="Dallery J.-F."/>
            <person name="Lapalu N."/>
            <person name="Zampounis A."/>
            <person name="Pigne S."/>
            <person name="Luyten I."/>
            <person name="Amselem J."/>
            <person name="Wittenberg A.H.J."/>
            <person name="Zhou S."/>
            <person name="de Queiroz M.V."/>
            <person name="Robin G.P."/>
            <person name="Auger A."/>
            <person name="Hainaut M."/>
            <person name="Henrissat B."/>
            <person name="Kim K.-T."/>
            <person name="Lee Y.-H."/>
            <person name="Lespinet O."/>
            <person name="Schwartz D.C."/>
            <person name="Thon M.R."/>
            <person name="O'Connell R.J."/>
        </authorList>
    </citation>
    <scope>NUCLEOTIDE SEQUENCE [LARGE SCALE GENOMIC DNA]</scope>
    <source>
        <strain evidence="3">IMI 349063</strain>
    </source>
</reference>
<dbReference type="Proteomes" id="UP000092177">
    <property type="component" value="Chromosome 5"/>
</dbReference>
<accession>A0A1B7YAP5</accession>
<feature type="region of interest" description="Disordered" evidence="1">
    <location>
        <begin position="35"/>
        <end position="80"/>
    </location>
</feature>
<name>A0A1B7YAP5_COLHI</name>
<dbReference type="RefSeq" id="XP_018157688.1">
    <property type="nucleotide sequence ID" value="XM_018302910.1"/>
</dbReference>
<dbReference type="GeneID" id="28867017"/>
<gene>
    <name evidence="2" type="ORF">CH63R_07936</name>
</gene>
<comment type="caution">
    <text evidence="2">The sequence shown here is derived from an EMBL/GenBank/DDBJ whole genome shotgun (WGS) entry which is preliminary data.</text>
</comment>